<evidence type="ECO:0000313" key="3">
    <source>
        <dbReference type="Proteomes" id="UP000032604"/>
    </source>
</evidence>
<dbReference type="Proteomes" id="UP000032604">
    <property type="component" value="Chromosome"/>
</dbReference>
<proteinExistence type="predicted"/>
<dbReference type="Gene3D" id="3.20.20.210">
    <property type="match status" value="1"/>
</dbReference>
<dbReference type="SUPFAM" id="SSF51726">
    <property type="entry name" value="UROD/MetE-like"/>
    <property type="match status" value="1"/>
</dbReference>
<dbReference type="AlphaFoldDB" id="A0A0D5CEY2"/>
<dbReference type="InterPro" id="IPR002629">
    <property type="entry name" value="Met_Synth_C/arc"/>
</dbReference>
<name>A0A0D5CEY2_9MICO</name>
<dbReference type="Pfam" id="PF01717">
    <property type="entry name" value="Meth_synt_2"/>
    <property type="match status" value="1"/>
</dbReference>
<sequence>MTDRILTTHAGSLPRTPELTRLLVARDQRRAFDVEELAEVTASAVADTVRRQLETGLDIVNDGEVPRVGFSTYVLERIDGFGGAGHRKPTLDSIRFPEYAAFQAKQIVEGADVARVWDPPVAQGLLEYDPALAGITEDLDGFDRELAAQAGRGLAPAGTFFSAATPGIVSTTLLLDAANPHYGDDRAYVFALADQLKLEYDAIVARGHTLQLDAPDLAMERVIQFGDATLEEFLAAVDLHVDALNHAIRDIPREKVRLHVCWGNWQGPHQDDVPVDVLLPHLYRAHVGAFSIPLGNPAHQHEAPSFRTHPLPEAAVLIPGVVDVTTNYLEHPQVIANRILEVVDAVGDPTRVIAGTDCGLSTFASYEFVATDVAWAKLGALVEGAAIASRRVLGA</sequence>
<dbReference type="InterPro" id="IPR038071">
    <property type="entry name" value="UROD/MetE-like_sf"/>
</dbReference>
<dbReference type="PANTHER" id="PTHR43844:SF1">
    <property type="entry name" value="METHIONINE SYNTHASE"/>
    <property type="match status" value="1"/>
</dbReference>
<dbReference type="GO" id="GO:0008270">
    <property type="term" value="F:zinc ion binding"/>
    <property type="evidence" value="ECO:0007669"/>
    <property type="project" value="InterPro"/>
</dbReference>
<reference evidence="2 3" key="1">
    <citation type="journal article" date="2015" name="Genome Announc.">
        <title>Complete Genome Sequence of Clavibacter michiganensis subsp. insidiosus R1-1 Using PacBio Single-Molecule Real-Time Technology.</title>
        <authorList>
            <person name="Lu Y."/>
            <person name="Samac D.A."/>
            <person name="Glazebrook J."/>
            <person name="Ishimaru C.A."/>
        </authorList>
    </citation>
    <scope>NUCLEOTIDE SEQUENCE [LARGE SCALE GENOMIC DNA]</scope>
    <source>
        <strain evidence="2 3">R1-1</strain>
    </source>
</reference>
<dbReference type="HOGENOM" id="CLU_046993_0_0_11"/>
<dbReference type="OrthoDB" id="244285at2"/>
<dbReference type="EMBL" id="CP011043">
    <property type="protein sequence ID" value="AJW77865.1"/>
    <property type="molecule type" value="Genomic_DNA"/>
</dbReference>
<organism evidence="2 3">
    <name type="scientific">Clavibacter michiganensis subsp. insidiosus</name>
    <dbReference type="NCBI Taxonomy" id="33014"/>
    <lineage>
        <taxon>Bacteria</taxon>
        <taxon>Bacillati</taxon>
        <taxon>Actinomycetota</taxon>
        <taxon>Actinomycetes</taxon>
        <taxon>Micrococcales</taxon>
        <taxon>Microbacteriaceae</taxon>
        <taxon>Clavibacter</taxon>
    </lineage>
</organism>
<protein>
    <submittedName>
        <fullName evidence="2">Methionine synthase</fullName>
    </submittedName>
</protein>
<dbReference type="PATRIC" id="fig|33014.5.peg.164"/>
<dbReference type="GO" id="GO:0009086">
    <property type="term" value="P:methionine biosynthetic process"/>
    <property type="evidence" value="ECO:0007669"/>
    <property type="project" value="InterPro"/>
</dbReference>
<gene>
    <name evidence="2" type="ORF">VO01_00730</name>
</gene>
<dbReference type="RefSeq" id="WP_045526155.1">
    <property type="nucleotide sequence ID" value="NZ_CP011043.1"/>
</dbReference>
<dbReference type="PANTHER" id="PTHR43844">
    <property type="entry name" value="METHIONINE SYNTHASE"/>
    <property type="match status" value="1"/>
</dbReference>
<feature type="domain" description="Cobalamin-independent methionine synthase MetE C-terminal/archaeal" evidence="1">
    <location>
        <begin position="6"/>
        <end position="81"/>
    </location>
</feature>
<evidence type="ECO:0000259" key="1">
    <source>
        <dbReference type="Pfam" id="PF01717"/>
    </source>
</evidence>
<dbReference type="GO" id="GO:0003871">
    <property type="term" value="F:5-methyltetrahydropteroyltriglutamate-homocysteine S-methyltransferase activity"/>
    <property type="evidence" value="ECO:0007669"/>
    <property type="project" value="InterPro"/>
</dbReference>
<accession>A0A0D5CEY2</accession>
<dbReference type="KEGG" id="cmh:VO01_00730"/>
<evidence type="ECO:0000313" key="2">
    <source>
        <dbReference type="EMBL" id="AJW77865.1"/>
    </source>
</evidence>